<dbReference type="SMART" id="SM00308">
    <property type="entry name" value="LH2"/>
    <property type="match status" value="1"/>
</dbReference>
<feature type="transmembrane region" description="Helical" evidence="25">
    <location>
        <begin position="1344"/>
        <end position="1366"/>
    </location>
</feature>
<feature type="domain" description="PKD" evidence="27">
    <location>
        <begin position="56"/>
        <end position="101"/>
    </location>
</feature>
<feature type="region of interest" description="Disordered" evidence="24">
    <location>
        <begin position="2111"/>
        <end position="2190"/>
    </location>
</feature>
<organism evidence="30 31">
    <name type="scientific">Rousettus aegyptiacus</name>
    <name type="common">Egyptian fruit bat</name>
    <name type="synonym">Pteropus aegyptiacus</name>
    <dbReference type="NCBI Taxonomy" id="9407"/>
    <lineage>
        <taxon>Eukaryota</taxon>
        <taxon>Metazoa</taxon>
        <taxon>Chordata</taxon>
        <taxon>Craniata</taxon>
        <taxon>Vertebrata</taxon>
        <taxon>Euteleostomi</taxon>
        <taxon>Mammalia</taxon>
        <taxon>Eutheria</taxon>
        <taxon>Laurasiatheria</taxon>
        <taxon>Chiroptera</taxon>
        <taxon>Yinpterochiroptera</taxon>
        <taxon>Pteropodoidea</taxon>
        <taxon>Pteropodidae</taxon>
        <taxon>Rousettinae</taxon>
        <taxon>Rousettus</taxon>
    </lineage>
</organism>
<dbReference type="PROSITE" id="PS50093">
    <property type="entry name" value="PKD"/>
    <property type="match status" value="2"/>
</dbReference>
<gene>
    <name evidence="30" type="ORF">HJG63_015371</name>
</gene>
<evidence type="ECO:0000256" key="14">
    <source>
        <dbReference type="ARBA" id="ARBA00023157"/>
    </source>
</evidence>
<keyword evidence="4" id="KW-1003">Cell membrane</keyword>
<evidence type="ECO:0000256" key="6">
    <source>
        <dbReference type="ARBA" id="ARBA00022673"/>
    </source>
</evidence>
<evidence type="ECO:0000256" key="17">
    <source>
        <dbReference type="ARBA" id="ARBA00023303"/>
    </source>
</evidence>
<feature type="chain" id="PRO_5029779517" description="Polycystin-1-like protein 1" evidence="26">
    <location>
        <begin position="28"/>
        <end position="2190"/>
    </location>
</feature>
<keyword evidence="26" id="KW-0732">Signal</keyword>
<dbReference type="Proteomes" id="UP000593571">
    <property type="component" value="Unassembled WGS sequence"/>
</dbReference>
<feature type="transmembrane region" description="Helical" evidence="25">
    <location>
        <begin position="1955"/>
        <end position="1972"/>
    </location>
</feature>
<feature type="domain" description="PKD" evidence="27">
    <location>
        <begin position="138"/>
        <end position="190"/>
    </location>
</feature>
<comment type="caution">
    <text evidence="30">The sequence shown here is derived from an EMBL/GenBank/DDBJ whole genome shotgun (WGS) entry which is preliminary data.</text>
</comment>
<dbReference type="GO" id="GO:0060170">
    <property type="term" value="C:ciliary membrane"/>
    <property type="evidence" value="ECO:0007669"/>
    <property type="project" value="UniProtKB-SubCell"/>
</dbReference>
<feature type="transmembrane region" description="Helical" evidence="25">
    <location>
        <begin position="2017"/>
        <end position="2037"/>
    </location>
</feature>
<feature type="region of interest" description="Disordered" evidence="24">
    <location>
        <begin position="1402"/>
        <end position="1433"/>
    </location>
</feature>
<feature type="domain" description="REJ" evidence="29">
    <location>
        <begin position="195"/>
        <end position="763"/>
    </location>
</feature>
<evidence type="ECO:0000256" key="19">
    <source>
        <dbReference type="ARBA" id="ARBA00063851"/>
    </source>
</evidence>
<evidence type="ECO:0000256" key="21">
    <source>
        <dbReference type="ARBA" id="ARBA00081200"/>
    </source>
</evidence>
<dbReference type="Pfam" id="PF00801">
    <property type="entry name" value="PKD"/>
    <property type="match status" value="2"/>
</dbReference>
<dbReference type="Gene3D" id="2.60.40.10">
    <property type="entry name" value="Immunoglobulins"/>
    <property type="match status" value="1"/>
</dbReference>
<feature type="region of interest" description="Disordered" evidence="24">
    <location>
        <begin position="2073"/>
        <end position="2092"/>
    </location>
</feature>
<dbReference type="InterPro" id="IPR001024">
    <property type="entry name" value="PLAT/LH2_dom"/>
</dbReference>
<keyword evidence="12" id="KW-0969">Cilium</keyword>
<dbReference type="PANTHER" id="PTHR46730">
    <property type="entry name" value="POLYCYSTIN-1"/>
    <property type="match status" value="1"/>
</dbReference>
<comment type="subunit">
    <text evidence="19">Heterodimer. Interacts with PKD2 to form a calcium channel. Interacts with PKD2L1; to form ciliary calcium channel. May interact with GNA12, GNAS, GNAI1 and GNAI2.</text>
</comment>
<dbReference type="EMBL" id="JACASE010000013">
    <property type="protein sequence ID" value="KAF6419142.1"/>
    <property type="molecule type" value="Genomic_DNA"/>
</dbReference>
<evidence type="ECO:0000256" key="26">
    <source>
        <dbReference type="SAM" id="SignalP"/>
    </source>
</evidence>
<feature type="compositionally biased region" description="Basic and acidic residues" evidence="24">
    <location>
        <begin position="2131"/>
        <end position="2146"/>
    </location>
</feature>
<evidence type="ECO:0000256" key="3">
    <source>
        <dbReference type="ARBA" id="ARBA00022448"/>
    </source>
</evidence>
<feature type="transmembrane region" description="Helical" evidence="25">
    <location>
        <begin position="1448"/>
        <end position="1471"/>
    </location>
</feature>
<dbReference type="SUPFAM" id="SSF49723">
    <property type="entry name" value="Lipase/lipooxygenase domain (PLAT/LH2 domain)"/>
    <property type="match status" value="1"/>
</dbReference>
<feature type="transmembrane region" description="Helical" evidence="25">
    <location>
        <begin position="1372"/>
        <end position="1395"/>
    </location>
</feature>
<keyword evidence="30" id="KW-0675">Receptor</keyword>
<keyword evidence="5" id="KW-0109">Calcium transport</keyword>
<evidence type="ECO:0000256" key="8">
    <source>
        <dbReference type="ARBA" id="ARBA00022737"/>
    </source>
</evidence>
<evidence type="ECO:0000256" key="20">
    <source>
        <dbReference type="ARBA" id="ARBA00073797"/>
    </source>
</evidence>
<evidence type="ECO:0000256" key="7">
    <source>
        <dbReference type="ARBA" id="ARBA00022692"/>
    </source>
</evidence>
<dbReference type="InterPro" id="IPR036392">
    <property type="entry name" value="PLAT/LH2_dom_sf"/>
</dbReference>
<feature type="signal peptide" evidence="26">
    <location>
        <begin position="1"/>
        <end position="27"/>
    </location>
</feature>
<protein>
    <recommendedName>
        <fullName evidence="20">Polycystin-1-like protein 1</fullName>
    </recommendedName>
    <alternativeName>
        <fullName evidence="22">PC1-like 1 protein</fullName>
    </alternativeName>
    <alternativeName>
        <fullName evidence="21">Polycystic kidney disease protein 1-like 1</fullName>
    </alternativeName>
</protein>
<keyword evidence="9" id="KW-0106">Calcium</keyword>
<evidence type="ECO:0000256" key="11">
    <source>
        <dbReference type="ARBA" id="ARBA00023065"/>
    </source>
</evidence>
<comment type="similarity">
    <text evidence="2">Belongs to the polycystin family.</text>
</comment>
<feature type="transmembrane region" description="Helical" evidence="25">
    <location>
        <begin position="1477"/>
        <end position="1508"/>
    </location>
</feature>
<evidence type="ECO:0000256" key="1">
    <source>
        <dbReference type="ARBA" id="ARBA00004272"/>
    </source>
</evidence>
<dbReference type="InterPro" id="IPR035986">
    <property type="entry name" value="PKD_dom_sf"/>
</dbReference>
<evidence type="ECO:0000256" key="16">
    <source>
        <dbReference type="ARBA" id="ARBA00023273"/>
    </source>
</evidence>
<dbReference type="PROSITE" id="PS51111">
    <property type="entry name" value="REJ"/>
    <property type="match status" value="1"/>
</dbReference>
<feature type="domain" description="PLAT" evidence="28">
    <location>
        <begin position="1181"/>
        <end position="1300"/>
    </location>
</feature>
<feature type="compositionally biased region" description="Pro residues" evidence="24">
    <location>
        <begin position="2171"/>
        <end position="2190"/>
    </location>
</feature>
<keyword evidence="10 25" id="KW-1133">Transmembrane helix</keyword>
<keyword evidence="3" id="KW-0813">Transport</keyword>
<dbReference type="InterPro" id="IPR022409">
    <property type="entry name" value="PKD/Chitinase_dom"/>
</dbReference>
<keyword evidence="11" id="KW-0406">Ion transport</keyword>
<keyword evidence="31" id="KW-1185">Reference proteome</keyword>
<feature type="compositionally biased region" description="Basic and acidic residues" evidence="24">
    <location>
        <begin position="2079"/>
        <end position="2090"/>
    </location>
</feature>
<keyword evidence="13 25" id="KW-0472">Membrane</keyword>
<dbReference type="InterPro" id="IPR013783">
    <property type="entry name" value="Ig-like_fold"/>
</dbReference>
<keyword evidence="16" id="KW-0966">Cell projection</keyword>
<evidence type="ECO:0000256" key="2">
    <source>
        <dbReference type="ARBA" id="ARBA00007200"/>
    </source>
</evidence>
<evidence type="ECO:0000256" key="23">
    <source>
        <dbReference type="PROSITE-ProRule" id="PRU00152"/>
    </source>
</evidence>
<keyword evidence="17" id="KW-0407">Ion channel</keyword>
<keyword evidence="6" id="KW-0107">Calcium channel</keyword>
<evidence type="ECO:0000256" key="18">
    <source>
        <dbReference type="ARBA" id="ARBA00054690"/>
    </source>
</evidence>
<feature type="transmembrane region" description="Helical" evidence="25">
    <location>
        <begin position="1136"/>
        <end position="1154"/>
    </location>
</feature>
<dbReference type="PROSITE" id="PS50095">
    <property type="entry name" value="PLAT"/>
    <property type="match status" value="1"/>
</dbReference>
<evidence type="ECO:0000256" key="12">
    <source>
        <dbReference type="ARBA" id="ARBA00023069"/>
    </source>
</evidence>
<dbReference type="Pfam" id="PF20519">
    <property type="entry name" value="Polycystin_dom"/>
    <property type="match status" value="1"/>
</dbReference>
<evidence type="ECO:0000259" key="29">
    <source>
        <dbReference type="PROSITE" id="PS51111"/>
    </source>
</evidence>
<keyword evidence="8" id="KW-0677">Repeat</keyword>
<reference evidence="30 31" key="1">
    <citation type="journal article" date="2020" name="Nature">
        <title>Six reference-quality genomes reveal evolution of bat adaptations.</title>
        <authorList>
            <person name="Jebb D."/>
            <person name="Huang Z."/>
            <person name="Pippel M."/>
            <person name="Hughes G.M."/>
            <person name="Lavrichenko K."/>
            <person name="Devanna P."/>
            <person name="Winkler S."/>
            <person name="Jermiin L.S."/>
            <person name="Skirmuntt E.C."/>
            <person name="Katzourakis A."/>
            <person name="Burkitt-Gray L."/>
            <person name="Ray D.A."/>
            <person name="Sullivan K.A.M."/>
            <person name="Roscito J.G."/>
            <person name="Kirilenko B.M."/>
            <person name="Davalos L.M."/>
            <person name="Corthals A.P."/>
            <person name="Power M.L."/>
            <person name="Jones G."/>
            <person name="Ransome R.D."/>
            <person name="Dechmann D.K.N."/>
            <person name="Locatelli A.G."/>
            <person name="Puechmaille S.J."/>
            <person name="Fedrigo O."/>
            <person name="Jarvis E.D."/>
            <person name="Hiller M."/>
            <person name="Vernes S.C."/>
            <person name="Myers E.W."/>
            <person name="Teeling E.C."/>
        </authorList>
    </citation>
    <scope>NUCLEOTIDE SEQUENCE [LARGE SCALE GENOMIC DNA]</scope>
    <source>
        <strain evidence="30">MRouAeg1</strain>
        <tissue evidence="30">Muscle</tissue>
    </source>
</reference>
<feature type="transmembrane region" description="Helical" evidence="25">
    <location>
        <begin position="1829"/>
        <end position="1851"/>
    </location>
</feature>
<evidence type="ECO:0000313" key="30">
    <source>
        <dbReference type="EMBL" id="KAF6419142.1"/>
    </source>
</evidence>
<dbReference type="SMART" id="SM00089">
    <property type="entry name" value="PKD"/>
    <property type="match status" value="2"/>
</dbReference>
<evidence type="ECO:0000256" key="9">
    <source>
        <dbReference type="ARBA" id="ARBA00022837"/>
    </source>
</evidence>
<dbReference type="Pfam" id="PF01477">
    <property type="entry name" value="PLAT"/>
    <property type="match status" value="1"/>
</dbReference>
<dbReference type="Gene3D" id="2.60.60.20">
    <property type="entry name" value="PLAT/LH2 domain"/>
    <property type="match status" value="1"/>
</dbReference>
<evidence type="ECO:0000256" key="24">
    <source>
        <dbReference type="SAM" id="MobiDB-lite"/>
    </source>
</evidence>
<evidence type="ECO:0000256" key="10">
    <source>
        <dbReference type="ARBA" id="ARBA00022989"/>
    </source>
</evidence>
<feature type="transmembrane region" description="Helical" evidence="25">
    <location>
        <begin position="1590"/>
        <end position="1608"/>
    </location>
</feature>
<dbReference type="GO" id="GO:0005262">
    <property type="term" value="F:calcium channel activity"/>
    <property type="evidence" value="ECO:0007669"/>
    <property type="project" value="UniProtKB-KW"/>
</dbReference>
<evidence type="ECO:0000256" key="15">
    <source>
        <dbReference type="ARBA" id="ARBA00023180"/>
    </source>
</evidence>
<keyword evidence="15" id="KW-0325">Glycoprotein</keyword>
<comment type="function">
    <text evidence="18">Component of a calcium-permeant ion channel formed by PKD1L2 and PKD1L1 in primary cilia, where it controls cilium calcium concentration, without affecting cytoplasmic calcium concentration, and regulates sonic hedgehog/SHH signaling and GLI2 transcription. The PKD1L1:PKD2L1 channel complex is mechanosensitive only at high pressures and is highly temperature sensitive. Also involved in left/right axis specification downstream of nodal flow by forming a complex with PKD2 in cilia to facilitate flow detection in left/right patterning. May function as a G-protein-coupled receptor.</text>
</comment>
<evidence type="ECO:0000256" key="22">
    <source>
        <dbReference type="ARBA" id="ARBA00082084"/>
    </source>
</evidence>
<keyword evidence="14" id="KW-1015">Disulfide bond</keyword>
<dbReference type="FunFam" id="2.60.60.20:FF:000017">
    <property type="entry name" value="Polycystin 1 like 1, transient receptor potential channel interacting"/>
    <property type="match status" value="1"/>
</dbReference>
<dbReference type="Pfam" id="PF02010">
    <property type="entry name" value="REJ"/>
    <property type="match status" value="1"/>
</dbReference>
<evidence type="ECO:0000259" key="27">
    <source>
        <dbReference type="PROSITE" id="PS50093"/>
    </source>
</evidence>
<dbReference type="CDD" id="cd00146">
    <property type="entry name" value="PKD"/>
    <property type="match status" value="1"/>
</dbReference>
<dbReference type="InterPro" id="IPR002859">
    <property type="entry name" value="PKD/REJ-like"/>
</dbReference>
<evidence type="ECO:0000256" key="13">
    <source>
        <dbReference type="ARBA" id="ARBA00023136"/>
    </source>
</evidence>
<comment type="caution">
    <text evidence="23">Lacks conserved residue(s) required for the propagation of feature annotation.</text>
</comment>
<dbReference type="InterPro" id="IPR000601">
    <property type="entry name" value="PKD_dom"/>
</dbReference>
<evidence type="ECO:0000256" key="5">
    <source>
        <dbReference type="ARBA" id="ARBA00022568"/>
    </source>
</evidence>
<keyword evidence="7 25" id="KW-0812">Transmembrane</keyword>
<dbReference type="InterPro" id="IPR046791">
    <property type="entry name" value="Polycystin_dom"/>
</dbReference>
<sequence length="2190" mass="234345">MAPGWTVLAPALALLAVGPLRPAGSSGEAVSVHTNGTVFATDTDITFVAVTKETGPLEFTWYFGDDAPVRTTSRSIRRRLAVPGGYRVVVRAAGAKGSVASEPHRVWAQARVVPSRLAATSSALVNTTVAFQCRINFGTDVAYLWDFGDGTAGLGNSSASHVYTREGELTVQVLAFNRVSSASLQKQLFIVRTPCQPPPVTSLGPRTVQVWRSEPVTLGVAFAAAILCDISQGLAYTWSLRSSAGLGVALPPAVSTHRQTLTIPGYFLEPGHYTALAKVQVRGSVVYANHSVSVEVRARAPVSVISEGTHLLVARRPLATVVLHGSLSYDPDRPGAALRYHWKCTPASSPGRACFAGPPPRSLRAGAPTLSFAADSLSRSYDQFLVTLVVSSEDRNSSEAQVFLSTRLDSALRFVHVAWVRFRALPVNWNDELSLRAACADCGDAAGLAYSWDLFLVNATEGSRAEVDFEAYYSDLEEAAPSGGRWPGTSLRLPGPGPSASADGSHGDGDNLVGPVLPAAGAGPGLLVDWPKALVARAVFRGYTTSGITGQTVTIKPYSLSPGQTYVLQAFVASNHSFLGKAQLYVTVNRGPRDVACQVQPRQGLEAHTTFGVFCTSGAQDLRYEFSYQAGSAPKRTLYRGRDSQRYFMLPAGEPVDGYRVLLSTRVADGEGSRGRPCTVALTVLPRVRGQHCPGEDLYNSALGNLSALQLTGSHTEARAYVAVVARVLSRWATGDGSPACARWSPVRDALVASVCRTAFRDQLSFASARVILEFARTLLAPGPRAGGFVTDRGRVRELLLLLAGLLGATAREPARALGRLREDGVRAISDALSGGLLSSTERQLLVSAGQAAFHARVHVDHRGSEQSLGPVRVHLPAGLAGQRPAGPGMQRPCWVSQLLLFGRGLYPAARAPGQAAVVVTLSLHHCASRRPIRRPRLRTPVTVEFEDQSGLGGGGQETAFVLPRGRVNSHRFAGLSGRPQESLWIRIEFSEPAGRVFPVMLLVRLPEKPTPSDFLVRQTHDGDGRVAHVQVAGASLTDATSGYLSLLDADFDRRPASPCLARAVNYTVHFRAVRCLLWDTGEWASGGPSPQPGTSPDRVSCSYDRLAAFSIATRSLSASFEASDVSAFRRQPENLLPSIFVAVFTILYALLVTKSRRVDRHEKEKTGHVFLHEDTGPGHQLYAVVVDTGFRSPAHCSAKVHVVLCGENGRSGPRELHCPDRALFKSHSRTTFVLSTPAPLGPLRKICLWHDSRGPSPAWYVSRVVVGELPAGPGRSWLFPAECWLAADRQDGRVARELACLRRGLGFWKLLRWRFAELLEDFHVWGSVHSWPSGRGRPLAPRLSVAFAMLCAHACLAALVTAAGPEQLPRAGALGTSLLCSLLAAPGAQLLALLSRCGKEASTPAGAQPRRRLRGMPGEATQAPGGGSEARAAPRWPRVPLPWLRSVAWAACGTVSVACGLGTGLLGYRFDQTQCVQWLCLLTLSVACCVLVTQPLMIGLVALGFAWKRKDDEHFFAASLHEATKDLGAELEGFSRTRRPRSAGCDVPELEEALAARQRARRLRWARPPSAARLRAVRARMRREARRRAALRDICVYTLMLLLHLLMAHGRFSQDECALNQAVRDTFTRRAGGAPGSPGGVDAWWRWSRGALLDGLFPGGPPAGAPGAQPGAVGGTCHLMGSLIIRQLRGAPSHPRELSGPFSALAEDSFSPCCPKVGGPKTPSMTDPEMQGEALSGARGCRPDCELSLGRTRSTALAALAQLRGRRWIDRGTRAVSVHFTLYNPPTRLLTSVSLRAEVRPAGGLALSSLVESVSVFRGDSARGHLHMLLELAFLVLALVLLCSHLCGMADKGVRGHWRKPGNWLELCATGAGLACCAASGHLATLAGEVTDQFHKGFFQEFVDLSHVASWNQGTRRLQGALSLLLTLRCAHLLGTRAAVAPGFSVTCRMLPSILAPGLAGVLLLAAHAHLRSLLLPSQAPPSDTFAAAFPLLLRRLPGGGHGDALAGLSEAGGRATVLLCVTLLVGVSALWSGMLKGSFMTFARKRKPLRSQPLVRLRDVAAHVWGTACVCPGPEGPRPEGPESREAHPPSLDEFACLLDELLLKVTSCSDSPWSPRPEQRPGAPTGARPEDQPLARASADRATGRMVQLSTPQLEPETWVHLGSPTSLSPPSPPSGPVTEPAPHPWR</sequence>
<accession>A0A7J8D874</accession>
<proteinExistence type="inferred from homology"/>
<evidence type="ECO:0000313" key="31">
    <source>
        <dbReference type="Proteomes" id="UP000593571"/>
    </source>
</evidence>
<dbReference type="PANTHER" id="PTHR46730:SF4">
    <property type="entry name" value="POLYCYSTIC KIDNEY DISEASE PROTEIN 1-LIKE 1"/>
    <property type="match status" value="1"/>
</dbReference>
<comment type="subcellular location">
    <subcellularLocation>
        <location evidence="1">Cell projection</location>
        <location evidence="1">Cilium membrane</location>
        <topology evidence="1">Multi-pass membrane protein</topology>
    </subcellularLocation>
</comment>
<dbReference type="FunFam" id="2.60.40.10:FF:000825">
    <property type="entry name" value="Polycystin 1, transient receptor potential channel interacting"/>
    <property type="match status" value="1"/>
</dbReference>
<evidence type="ECO:0000256" key="4">
    <source>
        <dbReference type="ARBA" id="ARBA00022475"/>
    </source>
</evidence>
<name>A0A7J8D874_ROUAE</name>
<dbReference type="InterPro" id="IPR014010">
    <property type="entry name" value="REJ_dom"/>
</dbReference>
<evidence type="ECO:0000259" key="28">
    <source>
        <dbReference type="PROSITE" id="PS50095"/>
    </source>
</evidence>
<dbReference type="SUPFAM" id="SSF49299">
    <property type="entry name" value="PKD domain"/>
    <property type="match status" value="2"/>
</dbReference>
<feature type="region of interest" description="Disordered" evidence="24">
    <location>
        <begin position="480"/>
        <end position="508"/>
    </location>
</feature>
<evidence type="ECO:0000256" key="25">
    <source>
        <dbReference type="SAM" id="Phobius"/>
    </source>
</evidence>